<evidence type="ECO:0000256" key="3">
    <source>
        <dbReference type="ARBA" id="ARBA00022519"/>
    </source>
</evidence>
<evidence type="ECO:0000259" key="9">
    <source>
        <dbReference type="Pfam" id="PF02470"/>
    </source>
</evidence>
<evidence type="ECO:0000313" key="10">
    <source>
        <dbReference type="EMBL" id="CAH0536796.1"/>
    </source>
</evidence>
<proteinExistence type="predicted"/>
<reference evidence="10" key="1">
    <citation type="submission" date="2021-11" db="EMBL/GenBank/DDBJ databases">
        <authorList>
            <person name="Rodrigo-Torres L."/>
            <person name="Arahal R. D."/>
            <person name="Lucena T."/>
        </authorList>
    </citation>
    <scope>NUCLEOTIDE SEQUENCE</scope>
    <source>
        <strain evidence="10">CECT 7928</strain>
    </source>
</reference>
<dbReference type="RefSeq" id="WP_237360079.1">
    <property type="nucleotide sequence ID" value="NZ_CAKLDM010000001.1"/>
</dbReference>
<evidence type="ECO:0000256" key="7">
    <source>
        <dbReference type="SAM" id="MobiDB-lite"/>
    </source>
</evidence>
<name>A0ABN8E1M2_9VIBR</name>
<evidence type="ECO:0000256" key="6">
    <source>
        <dbReference type="ARBA" id="ARBA00023136"/>
    </source>
</evidence>
<keyword evidence="2" id="KW-1003">Cell membrane</keyword>
<dbReference type="Proteomes" id="UP000838748">
    <property type="component" value="Unassembled WGS sequence"/>
</dbReference>
<dbReference type="PANTHER" id="PTHR30462">
    <property type="entry name" value="INTERMEMBRANE TRANSPORT PROTEIN PQIB-RELATED"/>
    <property type="match status" value="1"/>
</dbReference>
<evidence type="ECO:0000313" key="11">
    <source>
        <dbReference type="Proteomes" id="UP000838748"/>
    </source>
</evidence>
<keyword evidence="3" id="KW-0997">Cell inner membrane</keyword>
<dbReference type="NCBIfam" id="NF008070">
    <property type="entry name" value="PRK10807.1"/>
    <property type="match status" value="1"/>
</dbReference>
<keyword evidence="4 8" id="KW-0812">Transmembrane</keyword>
<keyword evidence="6 8" id="KW-0472">Membrane</keyword>
<evidence type="ECO:0000256" key="2">
    <source>
        <dbReference type="ARBA" id="ARBA00022475"/>
    </source>
</evidence>
<comment type="caution">
    <text evidence="10">The sequence shown here is derived from an EMBL/GenBank/DDBJ whole genome shotgun (WGS) entry which is preliminary data.</text>
</comment>
<accession>A0ABN8E1M2</accession>
<evidence type="ECO:0000256" key="1">
    <source>
        <dbReference type="ARBA" id="ARBA00004533"/>
    </source>
</evidence>
<evidence type="ECO:0000256" key="4">
    <source>
        <dbReference type="ARBA" id="ARBA00022692"/>
    </source>
</evidence>
<evidence type="ECO:0000256" key="5">
    <source>
        <dbReference type="ARBA" id="ARBA00022989"/>
    </source>
</evidence>
<dbReference type="InterPro" id="IPR003399">
    <property type="entry name" value="Mce/MlaD"/>
</dbReference>
<gene>
    <name evidence="10" type="primary">pqiB</name>
    <name evidence="10" type="ORF">VMF7928_00686</name>
</gene>
<evidence type="ECO:0000256" key="8">
    <source>
        <dbReference type="SAM" id="Phobius"/>
    </source>
</evidence>
<keyword evidence="11" id="KW-1185">Reference proteome</keyword>
<protein>
    <submittedName>
        <fullName evidence="10">Intermembrane transport protein PqiB</fullName>
    </submittedName>
</protein>
<dbReference type="Pfam" id="PF02470">
    <property type="entry name" value="MlaD"/>
    <property type="match status" value="3"/>
</dbReference>
<comment type="subcellular location">
    <subcellularLocation>
        <location evidence="1">Cell inner membrane</location>
    </subcellularLocation>
</comment>
<keyword evidence="5 8" id="KW-1133">Transmembrane helix</keyword>
<feature type="domain" description="Mce/MlaD" evidence="9">
    <location>
        <begin position="294"/>
        <end position="392"/>
    </location>
</feature>
<feature type="domain" description="Mce/MlaD" evidence="9">
    <location>
        <begin position="157"/>
        <end position="218"/>
    </location>
</feature>
<dbReference type="PANTHER" id="PTHR30462:SF2">
    <property type="entry name" value="INTERMEMBRANE TRANSPORT PROTEIN PQIB"/>
    <property type="match status" value="1"/>
</dbReference>
<dbReference type="EMBL" id="CAKLDM010000001">
    <property type="protein sequence ID" value="CAH0536796.1"/>
    <property type="molecule type" value="Genomic_DNA"/>
</dbReference>
<organism evidence="10 11">
    <name type="scientific">Vibrio marisflavi CECT 7928</name>
    <dbReference type="NCBI Taxonomy" id="634439"/>
    <lineage>
        <taxon>Bacteria</taxon>
        <taxon>Pseudomonadati</taxon>
        <taxon>Pseudomonadota</taxon>
        <taxon>Gammaproteobacteria</taxon>
        <taxon>Vibrionales</taxon>
        <taxon>Vibrionaceae</taxon>
        <taxon>Vibrio</taxon>
    </lineage>
</organism>
<feature type="transmembrane region" description="Helical" evidence="8">
    <location>
        <begin position="16"/>
        <end position="35"/>
    </location>
</feature>
<feature type="domain" description="Mce/MlaD" evidence="9">
    <location>
        <begin position="42"/>
        <end position="133"/>
    </location>
</feature>
<sequence length="553" mass="61289">MTNQNPNVESTRNFKFNTIWIVPLVALIVSGWMIYDNWAQKGPEITIIAKDADGLEVGKTKVKARNVDIGEVTNIKLSNDFTHAVITLQMNKGTQPLLRTNTKFWVVKPRVGAEGISGLGTLLSGAYINMEPGNEGAKKSQFQMLDKPPLSTVNDKGIRIKLFSTQSTKLEVGTPVHFRGYEVGYIEDVGFDIKRGAITYRLFIHAPYDALVNSNVRFWMTPGLSVKGTAKGLEVRVDSLQSLISGGISFGSIDEQKAPHPVKDLTEFQLFTSKQEAEDNRYDKFIYYVMLFHGSIAGLEVGTPIEYNGIQIGTVTQAPFRGASIETLDTETSPPIPVLVRIAPQRLEYNFNDSVLSLSKWKNKFKQAFEKGARATLNTSNILTGAKIVTVKYVKNAKPQKVLTFGKYNVFPTTSDSLATMQDKVEIILNKLAALPLNKTVEELNKTLEAASSTLNSLDKVSHSTNRLLANKETQQLPERLSQSLKSLDSTLSDYKSEGIVGQKLQQSLSSLQRTLDELQPLLQEIRQKPNSLIFGKSQRSDIEPKAATGDNR</sequence>
<feature type="region of interest" description="Disordered" evidence="7">
    <location>
        <begin position="534"/>
        <end position="553"/>
    </location>
</feature>
<dbReference type="InterPro" id="IPR051800">
    <property type="entry name" value="PqiA-PqiB_transport"/>
</dbReference>